<feature type="repeat" description="PPR" evidence="3">
    <location>
        <begin position="588"/>
        <end position="623"/>
    </location>
</feature>
<evidence type="ECO:0000313" key="5">
    <source>
        <dbReference type="Proteomes" id="UP001642360"/>
    </source>
</evidence>
<proteinExistence type="inferred from homology"/>
<dbReference type="FunFam" id="1.25.40.10:FF:000090">
    <property type="entry name" value="Pentatricopeptide repeat-containing protein, chloroplastic"/>
    <property type="match status" value="1"/>
</dbReference>
<feature type="repeat" description="PPR" evidence="3">
    <location>
        <begin position="255"/>
        <end position="289"/>
    </location>
</feature>
<evidence type="ECO:0000313" key="4">
    <source>
        <dbReference type="EMBL" id="CAK9143717.1"/>
    </source>
</evidence>
<dbReference type="Pfam" id="PF01535">
    <property type="entry name" value="PPR"/>
    <property type="match status" value="6"/>
</dbReference>
<feature type="repeat" description="PPR" evidence="3">
    <location>
        <begin position="353"/>
        <end position="387"/>
    </location>
</feature>
<keyword evidence="5" id="KW-1185">Reference proteome</keyword>
<comment type="similarity">
    <text evidence="2">Belongs to the PPR family. PCMP-E subfamily.</text>
</comment>
<accession>A0ABC8RH53</accession>
<dbReference type="Proteomes" id="UP001642360">
    <property type="component" value="Unassembled WGS sequence"/>
</dbReference>
<dbReference type="InterPro" id="IPR002885">
    <property type="entry name" value="PPR_rpt"/>
</dbReference>
<dbReference type="FunFam" id="1.25.40.10:FF:000196">
    <property type="entry name" value="Pentatricopeptide repeat-containing protein At4g14850"/>
    <property type="match status" value="1"/>
</dbReference>
<dbReference type="FunFam" id="1.25.40.10:FF:001174">
    <property type="entry name" value="Pentatricopeptide repeat-containing protein At3g49740"/>
    <property type="match status" value="1"/>
</dbReference>
<keyword evidence="1" id="KW-0677">Repeat</keyword>
<gene>
    <name evidence="4" type="ORF">ILEXP_LOCUS11437</name>
</gene>
<dbReference type="EMBL" id="CAUOFW020001325">
    <property type="protein sequence ID" value="CAK9143717.1"/>
    <property type="molecule type" value="Genomic_DNA"/>
</dbReference>
<dbReference type="Gene3D" id="1.25.40.10">
    <property type="entry name" value="Tetratricopeptide repeat domain"/>
    <property type="match status" value="6"/>
</dbReference>
<name>A0ABC8RH53_9AQUA</name>
<feature type="repeat" description="PPR" evidence="3">
    <location>
        <begin position="451"/>
        <end position="485"/>
    </location>
</feature>
<feature type="repeat" description="PPR" evidence="3">
    <location>
        <begin position="122"/>
        <end position="156"/>
    </location>
</feature>
<evidence type="ECO:0008006" key="6">
    <source>
        <dbReference type="Google" id="ProtNLM"/>
    </source>
</evidence>
<feature type="repeat" description="PPR" evidence="3">
    <location>
        <begin position="552"/>
        <end position="586"/>
    </location>
</feature>
<dbReference type="Pfam" id="PF13041">
    <property type="entry name" value="PPR_2"/>
    <property type="match status" value="2"/>
</dbReference>
<dbReference type="AlphaFoldDB" id="A0ABC8RH53"/>
<evidence type="ECO:0000256" key="2">
    <source>
        <dbReference type="ARBA" id="ARBA00061659"/>
    </source>
</evidence>
<organism evidence="4 5">
    <name type="scientific">Ilex paraguariensis</name>
    <name type="common">yerba mate</name>
    <dbReference type="NCBI Taxonomy" id="185542"/>
    <lineage>
        <taxon>Eukaryota</taxon>
        <taxon>Viridiplantae</taxon>
        <taxon>Streptophyta</taxon>
        <taxon>Embryophyta</taxon>
        <taxon>Tracheophyta</taxon>
        <taxon>Spermatophyta</taxon>
        <taxon>Magnoliopsida</taxon>
        <taxon>eudicotyledons</taxon>
        <taxon>Gunneridae</taxon>
        <taxon>Pentapetalae</taxon>
        <taxon>asterids</taxon>
        <taxon>campanulids</taxon>
        <taxon>Aquifoliales</taxon>
        <taxon>Aquifoliaceae</taxon>
        <taxon>Ilex</taxon>
    </lineage>
</organism>
<dbReference type="InterPro" id="IPR011990">
    <property type="entry name" value="TPR-like_helical_dom_sf"/>
</dbReference>
<dbReference type="PROSITE" id="PS51375">
    <property type="entry name" value="PPR"/>
    <property type="match status" value="6"/>
</dbReference>
<evidence type="ECO:0000256" key="1">
    <source>
        <dbReference type="ARBA" id="ARBA00022737"/>
    </source>
</evidence>
<dbReference type="NCBIfam" id="TIGR00756">
    <property type="entry name" value="PPR"/>
    <property type="match status" value="6"/>
</dbReference>
<reference evidence="4 5" key="1">
    <citation type="submission" date="2024-02" db="EMBL/GenBank/DDBJ databases">
        <authorList>
            <person name="Vignale AGUSTIN F."/>
            <person name="Sosa J E."/>
            <person name="Modenutti C."/>
        </authorList>
    </citation>
    <scope>NUCLEOTIDE SEQUENCE [LARGE SCALE GENOMIC DNA]</scope>
</reference>
<dbReference type="Pfam" id="PF20431">
    <property type="entry name" value="E_motif"/>
    <property type="match status" value="1"/>
</dbReference>
<dbReference type="InterPro" id="IPR046960">
    <property type="entry name" value="PPR_At4g14850-like_plant"/>
</dbReference>
<dbReference type="PANTHER" id="PTHR47926">
    <property type="entry name" value="PENTATRICOPEPTIDE REPEAT-CONTAINING PROTEIN"/>
    <property type="match status" value="1"/>
</dbReference>
<comment type="caution">
    <text evidence="4">The sequence shown here is derived from an EMBL/GenBank/DDBJ whole genome shotgun (WGS) entry which is preliminary data.</text>
</comment>
<sequence length="826" mass="92136">MKFTCFKDSLTTITENTTKQLIELNCLLASLTRSHHYSDAFQLFRQILSSHHLKPDHYTLSTTLTACANHRDTNTGNQFHGHAIRAGLKTYPHVANSLLSLYAKSEDLDSVKRVFIEIKRPDVYSWTTLLSACTKLGEVGYACQMFDQMPHQNVAVWNAIITGCAENGYDEIALDLFQRMHLLGVGHDNYTFASVLSLCFLELLEFGRQVHSLVIKTGFIVRVSVINALLTMYTNCERVADAYGVFEDAENKVLDQITYNAMIAGLITMGRDEEALVIFKDMQDVCLRPTELTFVSVLSSSSCPRVGHQVHALAIKMGFEDFTSVNNAAITMYSSCGDLPAAQMVFERLEWKDIISWNTMIASYAQWHLNKEAILAYMKMQREGIEPDVFTIGSLLVSSEMLVIVETIQAIVLRNALITKTEVSNALVSSFCKHKNMKQACQIFEDICPKNLISWNSIISGFQLNGFPVQGLEQFCELLVSGVRPNAYTLSIMLSICASISTLRHGKQIHGYILKCWYLPETTLGNALIALYAKCGVLHWSLRVFNEMIDKDIVSWNSIISAYAQHGKGKEAVQCYGEMQVLGGIKPDNATFTAVLSACSHAGLIDDGIRIFNSMVNTYGLEPGVDQLSCIADLLGRAGYVDEAERLVNHKHIDIDVSTWWTLFSSCAAHGNLRLGRIVAEFLLEAEQNNPAVYVLLSNIYANAGQWEEAANVRELMKRPLKEILRGQGVDGETFQKQFQIKRDALAHALGAIFWQDSRVVVYHTDGDVHDNVGCERLEALFAREGYALRIGHSDQQAPSVFIDAVPASGGMSYEVNFSSYNGLNW</sequence>
<evidence type="ECO:0000256" key="3">
    <source>
        <dbReference type="PROSITE-ProRule" id="PRU00708"/>
    </source>
</evidence>
<dbReference type="InterPro" id="IPR046848">
    <property type="entry name" value="E_motif"/>
</dbReference>
<protein>
    <recommendedName>
        <fullName evidence="6">Pentatricopeptide repeat-containing protein</fullName>
    </recommendedName>
</protein>
<dbReference type="PANTHER" id="PTHR47926:SF342">
    <property type="entry name" value="TETRATRICOPEPTIDE-LIKE HELICAL DOMAIN-CONTAINING PROTEIN-RELATED"/>
    <property type="match status" value="1"/>
</dbReference>